<name>A0AAJ0XBR3_9GAMM</name>
<protein>
    <submittedName>
        <fullName evidence="2">Uncharacterized protein</fullName>
    </submittedName>
</protein>
<evidence type="ECO:0000313" key="2">
    <source>
        <dbReference type="EMBL" id="MBK1707224.1"/>
    </source>
</evidence>
<sequence>MRGHVRRNRQNRQIAGELGLNKDDVQGMSKQLRQGIECAQPHPLLSGEIEADEIYVTAGHKGRPDAVRKTMEAN</sequence>
<gene>
    <name evidence="2" type="ORF">CKO40_22490</name>
</gene>
<evidence type="ECO:0000256" key="1">
    <source>
        <dbReference type="SAM" id="MobiDB-lite"/>
    </source>
</evidence>
<feature type="compositionally biased region" description="Basic residues" evidence="1">
    <location>
        <begin position="1"/>
        <end position="10"/>
    </location>
</feature>
<accession>A0AAJ0XBR3</accession>
<proteinExistence type="predicted"/>
<comment type="caution">
    <text evidence="2">The sequence shown here is derived from an EMBL/GenBank/DDBJ whole genome shotgun (WGS) entry which is preliminary data.</text>
</comment>
<keyword evidence="3" id="KW-1185">Reference proteome</keyword>
<reference evidence="2" key="2">
    <citation type="journal article" date="2020" name="Microorganisms">
        <title>Osmotic Adaptation and Compatible Solute Biosynthesis of Phototrophic Bacteria as Revealed from Genome Analyses.</title>
        <authorList>
            <person name="Imhoff J.F."/>
            <person name="Rahn T."/>
            <person name="Kunzel S."/>
            <person name="Keller A."/>
            <person name="Neulinger S.C."/>
        </authorList>
    </citation>
    <scope>NUCLEOTIDE SEQUENCE</scope>
    <source>
        <strain evidence="2">DSM 11080</strain>
    </source>
</reference>
<reference evidence="2" key="1">
    <citation type="submission" date="2017-08" db="EMBL/GenBank/DDBJ databases">
        <authorList>
            <person name="Imhoff J.F."/>
            <person name="Rahn T."/>
            <person name="Kuenzel S."/>
            <person name="Neulinger S.C."/>
        </authorList>
    </citation>
    <scope>NUCLEOTIDE SEQUENCE</scope>
    <source>
        <strain evidence="2">DSM 11080</strain>
    </source>
</reference>
<feature type="region of interest" description="Disordered" evidence="1">
    <location>
        <begin position="1"/>
        <end position="22"/>
    </location>
</feature>
<dbReference type="AlphaFoldDB" id="A0AAJ0XBR3"/>
<organism evidence="2 3">
    <name type="scientific">Halochromatium glycolicum</name>
    <dbReference type="NCBI Taxonomy" id="85075"/>
    <lineage>
        <taxon>Bacteria</taxon>
        <taxon>Pseudomonadati</taxon>
        <taxon>Pseudomonadota</taxon>
        <taxon>Gammaproteobacteria</taxon>
        <taxon>Chromatiales</taxon>
        <taxon>Chromatiaceae</taxon>
        <taxon>Halochromatium</taxon>
    </lineage>
</organism>
<evidence type="ECO:0000313" key="3">
    <source>
        <dbReference type="Proteomes" id="UP001296776"/>
    </source>
</evidence>
<dbReference type="Proteomes" id="UP001296776">
    <property type="component" value="Unassembled WGS sequence"/>
</dbReference>
<dbReference type="EMBL" id="NRSJ01000072">
    <property type="protein sequence ID" value="MBK1707224.1"/>
    <property type="molecule type" value="Genomic_DNA"/>
</dbReference>